<dbReference type="EMBL" id="JAJEKE010000007">
    <property type="protein sequence ID" value="MCQ1529778.1"/>
    <property type="molecule type" value="Genomic_DNA"/>
</dbReference>
<dbReference type="Proteomes" id="UP001651880">
    <property type="component" value="Unassembled WGS sequence"/>
</dbReference>
<protein>
    <submittedName>
        <fullName evidence="1">Rubrerythrin</fullName>
    </submittedName>
</protein>
<keyword evidence="2" id="KW-1185">Reference proteome</keyword>
<organism evidence="1 2">
    <name type="scientific">Lutispora saccharofermentans</name>
    <dbReference type="NCBI Taxonomy" id="3024236"/>
    <lineage>
        <taxon>Bacteria</taxon>
        <taxon>Bacillati</taxon>
        <taxon>Bacillota</taxon>
        <taxon>Clostridia</taxon>
        <taxon>Lutisporales</taxon>
        <taxon>Lutisporaceae</taxon>
        <taxon>Lutispora</taxon>
    </lineage>
</organism>
<reference evidence="1 2" key="1">
    <citation type="submission" date="2021-10" db="EMBL/GenBank/DDBJ databases">
        <title>Lutispora strain m25 sp. nov., a thermophilic, non-spore-forming bacterium isolated from a lab-scale methanogenic bioreactor digesting anaerobic sludge.</title>
        <authorList>
            <person name="El Houari A."/>
            <person name="Mcdonald J."/>
        </authorList>
    </citation>
    <scope>NUCLEOTIDE SEQUENCE [LARGE SCALE GENOMIC DNA]</scope>
    <source>
        <strain evidence="2">m25</strain>
    </source>
</reference>
<evidence type="ECO:0000313" key="2">
    <source>
        <dbReference type="Proteomes" id="UP001651880"/>
    </source>
</evidence>
<proteinExistence type="predicted"/>
<accession>A0ABT1NEU2</accession>
<dbReference type="RefSeq" id="WP_255227297.1">
    <property type="nucleotide sequence ID" value="NZ_JAJEKE010000007.1"/>
</dbReference>
<comment type="caution">
    <text evidence="1">The sequence shown here is derived from an EMBL/GenBank/DDBJ whole genome shotgun (WGS) entry which is preliminary data.</text>
</comment>
<sequence length="67" mass="8157">MSDDKMNTRDCLQRAWMNTMEQVRDFEMYSKRIEDEKVADVFKKFAEEQGMQASSLKEMYNKYEQDQ</sequence>
<name>A0ABT1NEU2_9FIRM</name>
<gene>
    <name evidence="1" type="ORF">LJD61_09495</name>
</gene>
<evidence type="ECO:0000313" key="1">
    <source>
        <dbReference type="EMBL" id="MCQ1529778.1"/>
    </source>
</evidence>